<dbReference type="InterPro" id="IPR021150">
    <property type="entry name" value="Ubiq_cyt_c_chap"/>
</dbReference>
<protein>
    <recommendedName>
        <fullName evidence="3">Ubiquinol-cytochrome c chaperone domain-containing protein</fullName>
    </recommendedName>
</protein>
<dbReference type="Pfam" id="PF03981">
    <property type="entry name" value="Ubiq_cyt_C_chap"/>
    <property type="match status" value="1"/>
</dbReference>
<comment type="similarity">
    <text evidence="1">Belongs to the CBP3 family.</text>
</comment>
<dbReference type="OrthoDB" id="7158889at2"/>
<keyword evidence="5" id="KW-1185">Reference proteome</keyword>
<feature type="domain" description="Ubiquinol-cytochrome c chaperone" evidence="3">
    <location>
        <begin position="34"/>
        <end position="174"/>
    </location>
</feature>
<dbReference type="RefSeq" id="WP_094456568.1">
    <property type="nucleotide sequence ID" value="NZ_NOXU01000029.1"/>
</dbReference>
<dbReference type="PANTHER" id="PTHR12184:SF1">
    <property type="entry name" value="UBIQUINOL-CYTOCHROME-C REDUCTASE COMPLEX ASSEMBLY FACTOR 1"/>
    <property type="match status" value="1"/>
</dbReference>
<dbReference type="InterPro" id="IPR007129">
    <property type="entry name" value="Ubiqinol_cyt_c_chaperone_CPB3"/>
</dbReference>
<dbReference type="Proteomes" id="UP000216998">
    <property type="component" value="Unassembled WGS sequence"/>
</dbReference>
<sequence length="177" mass="19692">MFSRLFQRPRRERTIAALYGAIVAQARLPHFFAELGVPDTLEGRFEMVSLHAWLVMRRLAMGGKPTAEFNQGLFDFMFADLDFNLREMGAGDMKVGDKVKDLASHYYGRVGAYDAGIAAKEDPSVLESALDRNLYGSTLPDPAHVTAMAHYVRRQLAHLETFPIDRLLAGEVAFAAA</sequence>
<accession>A0A255YYA5</accession>
<dbReference type="AlphaFoldDB" id="A0A255YYA5"/>
<gene>
    <name evidence="4" type="ORF">CHU95_11905</name>
</gene>
<reference evidence="4 5" key="1">
    <citation type="submission" date="2017-07" db="EMBL/GenBank/DDBJ databases">
        <title>Niveispirillum cyanobacteriorum sp. nov., isolated from cyanobacterial aggregates in a eutrophic lake.</title>
        <authorList>
            <person name="Cai H."/>
        </authorList>
    </citation>
    <scope>NUCLEOTIDE SEQUENCE [LARGE SCALE GENOMIC DNA]</scope>
    <source>
        <strain evidence="5">TH1-14</strain>
    </source>
</reference>
<evidence type="ECO:0000313" key="4">
    <source>
        <dbReference type="EMBL" id="OYQ34159.1"/>
    </source>
</evidence>
<comment type="caution">
    <text evidence="4">The sequence shown here is derived from an EMBL/GenBank/DDBJ whole genome shotgun (WGS) entry which is preliminary data.</text>
</comment>
<evidence type="ECO:0000259" key="3">
    <source>
        <dbReference type="Pfam" id="PF03981"/>
    </source>
</evidence>
<name>A0A255YYA5_9PROT</name>
<proteinExistence type="inferred from homology"/>
<evidence type="ECO:0000313" key="5">
    <source>
        <dbReference type="Proteomes" id="UP000216998"/>
    </source>
</evidence>
<dbReference type="EMBL" id="NOXU01000029">
    <property type="protein sequence ID" value="OYQ34159.1"/>
    <property type="molecule type" value="Genomic_DNA"/>
</dbReference>
<evidence type="ECO:0000256" key="2">
    <source>
        <dbReference type="ARBA" id="ARBA00006436"/>
    </source>
</evidence>
<organism evidence="4 5">
    <name type="scientific">Niveispirillum lacus</name>
    <dbReference type="NCBI Taxonomy" id="1981099"/>
    <lineage>
        <taxon>Bacteria</taxon>
        <taxon>Pseudomonadati</taxon>
        <taxon>Pseudomonadota</taxon>
        <taxon>Alphaproteobacteria</taxon>
        <taxon>Rhodospirillales</taxon>
        <taxon>Azospirillaceae</taxon>
        <taxon>Niveispirillum</taxon>
    </lineage>
</organism>
<comment type="similarity">
    <text evidence="2">Belongs to the UPF0174 family.</text>
</comment>
<evidence type="ECO:0000256" key="1">
    <source>
        <dbReference type="ARBA" id="ARBA00006407"/>
    </source>
</evidence>
<dbReference type="PANTHER" id="PTHR12184">
    <property type="entry name" value="UBIQUINOL-CYTOCHROME C REDUCTASE COMPLEX ASSEMBLY FACTOR 1 FAMILY MEMBER"/>
    <property type="match status" value="1"/>
</dbReference>